<accession>A0ABM7PBF0</accession>
<name>A0ABM7PBF0_9BACT</name>
<dbReference type="Proteomes" id="UP001320148">
    <property type="component" value="Chromosome"/>
</dbReference>
<dbReference type="EMBL" id="AP024488">
    <property type="protein sequence ID" value="BCS94529.1"/>
    <property type="molecule type" value="Genomic_DNA"/>
</dbReference>
<evidence type="ECO:0000313" key="3">
    <source>
        <dbReference type="Proteomes" id="UP001320148"/>
    </source>
</evidence>
<dbReference type="InterPro" id="IPR018875">
    <property type="entry name" value="Antirepressor_Ant_N"/>
</dbReference>
<dbReference type="Pfam" id="PF10547">
    <property type="entry name" value="P22_AR_N"/>
    <property type="match status" value="1"/>
</dbReference>
<evidence type="ECO:0000259" key="1">
    <source>
        <dbReference type="Pfam" id="PF10547"/>
    </source>
</evidence>
<dbReference type="RefSeq" id="WP_255718976.1">
    <property type="nucleotide sequence ID" value="NZ_AP024488.1"/>
</dbReference>
<protein>
    <recommendedName>
        <fullName evidence="1">Antirepressor protein ant N-terminal domain-containing protein</fullName>
    </recommendedName>
</protein>
<sequence>MYRQAETFNCGFMTTVAQDGKQRDALCIPLKKLNGWLFSINPQKVRPEIKETWSGIRMNASWLCTTIGTLGTL</sequence>
<gene>
    <name evidence="2" type="ORF">DSLASN_01610</name>
</gene>
<evidence type="ECO:0000313" key="2">
    <source>
        <dbReference type="EMBL" id="BCS94529.1"/>
    </source>
</evidence>
<organism evidence="2 3">
    <name type="scientific">Desulfoluna limicola</name>
    <dbReference type="NCBI Taxonomy" id="2810562"/>
    <lineage>
        <taxon>Bacteria</taxon>
        <taxon>Pseudomonadati</taxon>
        <taxon>Thermodesulfobacteriota</taxon>
        <taxon>Desulfobacteria</taxon>
        <taxon>Desulfobacterales</taxon>
        <taxon>Desulfolunaceae</taxon>
        <taxon>Desulfoluna</taxon>
    </lineage>
</organism>
<reference evidence="2 3" key="1">
    <citation type="submission" date="2021-02" db="EMBL/GenBank/DDBJ databases">
        <title>Complete genome of Desulfoluna sp. strain ASN36.</title>
        <authorList>
            <person name="Takahashi A."/>
            <person name="Kojima H."/>
            <person name="Fukui M."/>
        </authorList>
    </citation>
    <scope>NUCLEOTIDE SEQUENCE [LARGE SCALE GENOMIC DNA]</scope>
    <source>
        <strain evidence="2 3">ASN36</strain>
    </source>
</reference>
<proteinExistence type="predicted"/>
<keyword evidence="3" id="KW-1185">Reference proteome</keyword>
<feature type="domain" description="Antirepressor protein ant N-terminal" evidence="1">
    <location>
        <begin position="10"/>
        <end position="52"/>
    </location>
</feature>